<evidence type="ECO:0000256" key="1">
    <source>
        <dbReference type="SAM" id="Phobius"/>
    </source>
</evidence>
<proteinExistence type="predicted"/>
<dbReference type="AlphaFoldDB" id="A0AAI8R7E2"/>
<dbReference type="Proteomes" id="UP000509460">
    <property type="component" value="Chromosome"/>
</dbReference>
<sequence>MEEWTFAIILHKKTIYLLMCVPYFYLALLFDYYYHSVILFILLIFWAFFLGFTLRRANRLGTLVLGNLCSTITSYLCFAKCTEWHFLYHPFPPEQIILLLAGIYLFPQLLGIIWGSIFAYSRKQVK</sequence>
<evidence type="ECO:0000313" key="3">
    <source>
        <dbReference type="Proteomes" id="UP000509460"/>
    </source>
</evidence>
<reference evidence="2 3" key="1">
    <citation type="submission" date="2019-07" db="EMBL/GenBank/DDBJ databases">
        <title>antibiotic susceptibility of plant-derived lactic acid bacteria.</title>
        <authorList>
            <person name="Sugiyama M."/>
            <person name="Noda M."/>
        </authorList>
    </citation>
    <scope>NUCLEOTIDE SEQUENCE [LARGE SCALE GENOMIC DNA]</scope>
    <source>
        <strain evidence="2 3">15-1A</strain>
    </source>
</reference>
<dbReference type="RefSeq" id="WP_023519978.1">
    <property type="nucleotide sequence ID" value="NZ_AP019810.1"/>
</dbReference>
<dbReference type="EMBL" id="AP019810">
    <property type="protein sequence ID" value="BBM13775.1"/>
    <property type="molecule type" value="Genomic_DNA"/>
</dbReference>
<keyword evidence="1" id="KW-1133">Transmembrane helix</keyword>
<accession>A0AAI8R7E2</accession>
<feature type="transmembrane region" description="Helical" evidence="1">
    <location>
        <begin position="7"/>
        <end position="26"/>
    </location>
</feature>
<feature type="transmembrane region" description="Helical" evidence="1">
    <location>
        <begin position="32"/>
        <end position="53"/>
    </location>
</feature>
<evidence type="ECO:0000313" key="2">
    <source>
        <dbReference type="EMBL" id="BBM13775.1"/>
    </source>
</evidence>
<feature type="transmembrane region" description="Helical" evidence="1">
    <location>
        <begin position="96"/>
        <end position="120"/>
    </location>
</feature>
<protein>
    <recommendedName>
        <fullName evidence="4">Transmembrane protein</fullName>
    </recommendedName>
</protein>
<feature type="transmembrane region" description="Helical" evidence="1">
    <location>
        <begin position="60"/>
        <end position="76"/>
    </location>
</feature>
<evidence type="ECO:0008006" key="4">
    <source>
        <dbReference type="Google" id="ProtNLM"/>
    </source>
</evidence>
<name>A0AAI8R7E2_ENTMU</name>
<organism evidence="2 3">
    <name type="scientific">Enterococcus mundtii</name>
    <dbReference type="NCBI Taxonomy" id="53346"/>
    <lineage>
        <taxon>Bacteria</taxon>
        <taxon>Bacillati</taxon>
        <taxon>Bacillota</taxon>
        <taxon>Bacilli</taxon>
        <taxon>Lactobacillales</taxon>
        <taxon>Enterococcaceae</taxon>
        <taxon>Enterococcus</taxon>
    </lineage>
</organism>
<keyword evidence="1" id="KW-0812">Transmembrane</keyword>
<gene>
    <name evidence="2" type="ORF">EM151A_0534</name>
</gene>
<keyword evidence="1" id="KW-0472">Membrane</keyword>